<keyword evidence="3" id="KW-1185">Reference proteome</keyword>
<organism evidence="2 3">
    <name type="scientific">Actinacidiphila oryziradicis</name>
    <dbReference type="NCBI Taxonomy" id="2571141"/>
    <lineage>
        <taxon>Bacteria</taxon>
        <taxon>Bacillati</taxon>
        <taxon>Actinomycetota</taxon>
        <taxon>Actinomycetes</taxon>
        <taxon>Kitasatosporales</taxon>
        <taxon>Streptomycetaceae</taxon>
        <taxon>Actinacidiphila</taxon>
    </lineage>
</organism>
<name>A0A4U0RL75_9ACTN</name>
<comment type="caution">
    <text evidence="2">The sequence shown here is derived from an EMBL/GenBank/DDBJ whole genome shotgun (WGS) entry which is preliminary data.</text>
</comment>
<dbReference type="RefSeq" id="WP_136730865.1">
    <property type="nucleotide sequence ID" value="NZ_SUMC01000170.1"/>
</dbReference>
<dbReference type="EMBL" id="SUMC01000170">
    <property type="protein sequence ID" value="TJZ96046.1"/>
    <property type="molecule type" value="Genomic_DNA"/>
</dbReference>
<feature type="region of interest" description="Disordered" evidence="1">
    <location>
        <begin position="54"/>
        <end position="91"/>
    </location>
</feature>
<protein>
    <submittedName>
        <fullName evidence="2">Uncharacterized protein</fullName>
    </submittedName>
</protein>
<dbReference type="Proteomes" id="UP000305778">
    <property type="component" value="Unassembled WGS sequence"/>
</dbReference>
<sequence length="91" mass="10030">MDSGDGIGQDLPVDRTGDLDQAAAEIIKRHSAWQAYGLLAGPITWRDESAPWPQRLETDRSQVSDPDSVGIRITGPNDSELRDRSVSWRLG</sequence>
<evidence type="ECO:0000256" key="1">
    <source>
        <dbReference type="SAM" id="MobiDB-lite"/>
    </source>
</evidence>
<dbReference type="OrthoDB" id="3700949at2"/>
<dbReference type="AlphaFoldDB" id="A0A4U0RL75"/>
<reference evidence="2 3" key="1">
    <citation type="submission" date="2019-04" db="EMBL/GenBank/DDBJ databases">
        <title>Streptomyces oryziradicis sp. nov., a novel actinomycete isolated from rhizosphere soil of rice (Oryza sativa L.).</title>
        <authorList>
            <person name="Li C."/>
        </authorList>
    </citation>
    <scope>NUCLEOTIDE SEQUENCE [LARGE SCALE GENOMIC DNA]</scope>
    <source>
        <strain evidence="2 3">NEAU-C40</strain>
    </source>
</reference>
<evidence type="ECO:0000313" key="2">
    <source>
        <dbReference type="EMBL" id="TJZ96046.1"/>
    </source>
</evidence>
<feature type="compositionally biased region" description="Basic and acidic residues" evidence="1">
    <location>
        <begin position="79"/>
        <end position="91"/>
    </location>
</feature>
<accession>A0A4U0RL75</accession>
<proteinExistence type="predicted"/>
<gene>
    <name evidence="2" type="ORF">FCI23_51555</name>
</gene>
<evidence type="ECO:0000313" key="3">
    <source>
        <dbReference type="Proteomes" id="UP000305778"/>
    </source>
</evidence>